<dbReference type="SUPFAM" id="SSF63380">
    <property type="entry name" value="Riboflavin synthase domain-like"/>
    <property type="match status" value="1"/>
</dbReference>
<evidence type="ECO:0000256" key="3">
    <source>
        <dbReference type="ARBA" id="ARBA00034078"/>
    </source>
</evidence>
<dbReference type="Pfam" id="PF00175">
    <property type="entry name" value="NAD_binding_1"/>
    <property type="match status" value="1"/>
</dbReference>
<dbReference type="PROSITE" id="PS00197">
    <property type="entry name" value="2FE2S_FER_1"/>
    <property type="match status" value="1"/>
</dbReference>
<dbReference type="PROSITE" id="PS51085">
    <property type="entry name" value="2FE2S_FER_2"/>
    <property type="match status" value="1"/>
</dbReference>
<dbReference type="InterPro" id="IPR006058">
    <property type="entry name" value="2Fe2S_fd_BS"/>
</dbReference>
<evidence type="ECO:0000313" key="6">
    <source>
        <dbReference type="EMBL" id="ACB36604.1"/>
    </source>
</evidence>
<dbReference type="HOGENOM" id="CLU_003827_7_0_4"/>
<accession>B1Y0C5</accession>
<dbReference type="Gene3D" id="2.40.30.10">
    <property type="entry name" value="Translation factors"/>
    <property type="match status" value="1"/>
</dbReference>
<dbReference type="InterPro" id="IPR039261">
    <property type="entry name" value="FNR_nucleotide-bd"/>
</dbReference>
<dbReference type="PROSITE" id="PS51384">
    <property type="entry name" value="FAD_FR"/>
    <property type="match status" value="1"/>
</dbReference>
<name>B1Y0C5_LEPCP</name>
<dbReference type="GO" id="GO:0051537">
    <property type="term" value="F:2 iron, 2 sulfur cluster binding"/>
    <property type="evidence" value="ECO:0007669"/>
    <property type="project" value="UniProtKB-KW"/>
</dbReference>
<dbReference type="InterPro" id="IPR017938">
    <property type="entry name" value="Riboflavin_synthase-like_b-brl"/>
</dbReference>
<dbReference type="PANTHER" id="PTHR47354">
    <property type="entry name" value="NADH OXIDOREDUCTASE HCR"/>
    <property type="match status" value="1"/>
</dbReference>
<dbReference type="OrthoDB" id="9806195at2"/>
<dbReference type="Gene3D" id="3.10.20.30">
    <property type="match status" value="1"/>
</dbReference>
<dbReference type="Proteomes" id="UP000001693">
    <property type="component" value="Chromosome"/>
</dbReference>
<dbReference type="InterPro" id="IPR050415">
    <property type="entry name" value="MRET"/>
</dbReference>
<dbReference type="GO" id="GO:0016491">
    <property type="term" value="F:oxidoreductase activity"/>
    <property type="evidence" value="ECO:0007669"/>
    <property type="project" value="InterPro"/>
</dbReference>
<dbReference type="InterPro" id="IPR001433">
    <property type="entry name" value="OxRdtase_FAD/NAD-bd"/>
</dbReference>
<reference evidence="6 7" key="1">
    <citation type="submission" date="2008-03" db="EMBL/GenBank/DDBJ databases">
        <title>Complete sequence of Leptothrix cholodnii SP-6.</title>
        <authorList>
            <consortium name="US DOE Joint Genome Institute"/>
            <person name="Copeland A."/>
            <person name="Lucas S."/>
            <person name="Lapidus A."/>
            <person name="Glavina del Rio T."/>
            <person name="Dalin E."/>
            <person name="Tice H."/>
            <person name="Bruce D."/>
            <person name="Goodwin L."/>
            <person name="Pitluck S."/>
            <person name="Chertkov O."/>
            <person name="Brettin T."/>
            <person name="Detter J.C."/>
            <person name="Han C."/>
            <person name="Kuske C.R."/>
            <person name="Schmutz J."/>
            <person name="Larimer F."/>
            <person name="Land M."/>
            <person name="Hauser L."/>
            <person name="Kyrpides N."/>
            <person name="Lykidis A."/>
            <person name="Emerson D."/>
            <person name="Richardson P."/>
        </authorList>
    </citation>
    <scope>NUCLEOTIDE SEQUENCE [LARGE SCALE GENOMIC DNA]</scope>
    <source>
        <strain evidence="7">ATCC 51168 / LMG 8142 / SP-6</strain>
    </source>
</reference>
<dbReference type="InterPro" id="IPR001041">
    <property type="entry name" value="2Fe-2S_ferredoxin-type"/>
</dbReference>
<feature type="domain" description="FAD-binding FR-type" evidence="5">
    <location>
        <begin position="98"/>
        <end position="197"/>
    </location>
</feature>
<keyword evidence="2" id="KW-0001">2Fe-2S</keyword>
<evidence type="ECO:0000313" key="7">
    <source>
        <dbReference type="Proteomes" id="UP000001693"/>
    </source>
</evidence>
<keyword evidence="2" id="KW-0408">Iron</keyword>
<dbReference type="PRINTS" id="PR00410">
    <property type="entry name" value="PHEHYDRXLASE"/>
</dbReference>
<dbReference type="CDD" id="cd00207">
    <property type="entry name" value="fer2"/>
    <property type="match status" value="1"/>
</dbReference>
<dbReference type="SUPFAM" id="SSF52343">
    <property type="entry name" value="Ferredoxin reductase-like, C-terminal NADP-linked domain"/>
    <property type="match status" value="1"/>
</dbReference>
<dbReference type="RefSeq" id="WP_012349345.1">
    <property type="nucleotide sequence ID" value="NC_010524.1"/>
</dbReference>
<comment type="cofactor">
    <cofactor evidence="3">
        <name>[2Fe-2S] cluster</name>
        <dbReference type="ChEBI" id="CHEBI:190135"/>
    </cofactor>
</comment>
<dbReference type="Pfam" id="PF00111">
    <property type="entry name" value="Fer2"/>
    <property type="match status" value="1"/>
</dbReference>
<comment type="cofactor">
    <cofactor evidence="1">
        <name>FAD</name>
        <dbReference type="ChEBI" id="CHEBI:57692"/>
    </cofactor>
</comment>
<dbReference type="eggNOG" id="COG0543">
    <property type="taxonomic scope" value="Bacteria"/>
</dbReference>
<dbReference type="EMBL" id="CP001013">
    <property type="protein sequence ID" value="ACB36604.1"/>
    <property type="molecule type" value="Genomic_DNA"/>
</dbReference>
<dbReference type="eggNOG" id="COG0633">
    <property type="taxonomic scope" value="Bacteria"/>
</dbReference>
<protein>
    <submittedName>
        <fullName evidence="6">Oxidoreductase FAD/NAD(P)-binding domain protein</fullName>
    </submittedName>
</protein>
<feature type="domain" description="2Fe-2S ferredoxin-type" evidence="4">
    <location>
        <begin position="3"/>
        <end position="92"/>
    </location>
</feature>
<dbReference type="InterPro" id="IPR001709">
    <property type="entry name" value="Flavoprot_Pyr_Nucl_cyt_Rdtase"/>
</dbReference>
<dbReference type="InterPro" id="IPR036010">
    <property type="entry name" value="2Fe-2S_ferredoxin-like_sf"/>
</dbReference>
<sequence length="331" mass="36285">MLYRVQLLETSECFDVEPDETILSAAQRANVALAHQCQFGACGTCRIKVMQGEVAYAEPPAALSDEEAADGYALACQALPRSDVVVSAARPLAPCSDPQTVTARLESIRPLTPDVLHVALELPADLELVYRPGQYVNLLTDGGVRRSFSLASKPDGRRIDFQIRRIPGGRFTDQRLAQMAPGEAIDVELPLGSFCFHPEDYRPVVLAATGTGLAPIKSIVESLMGDPDCPPVALYWGVRTEADLYLHDEIQRWHEQFDDFTYVPVLSRADATWRGRRGHVQQAVLEDLPDLSEHAIYLCGSPNMIADAKRAFCASGASAAHLYVDSFNFQP</sequence>
<dbReference type="InterPro" id="IPR012675">
    <property type="entry name" value="Beta-grasp_dom_sf"/>
</dbReference>
<dbReference type="InterPro" id="IPR017927">
    <property type="entry name" value="FAD-bd_FR_type"/>
</dbReference>
<evidence type="ECO:0000256" key="2">
    <source>
        <dbReference type="ARBA" id="ARBA00022714"/>
    </source>
</evidence>
<organism evidence="6 7">
    <name type="scientific">Leptothrix cholodnii (strain ATCC 51168 / LMG 8142 / SP-6)</name>
    <name type="common">Leptothrix discophora (strain SP-6)</name>
    <dbReference type="NCBI Taxonomy" id="395495"/>
    <lineage>
        <taxon>Bacteria</taxon>
        <taxon>Pseudomonadati</taxon>
        <taxon>Pseudomonadota</taxon>
        <taxon>Betaproteobacteria</taxon>
        <taxon>Burkholderiales</taxon>
        <taxon>Sphaerotilaceae</taxon>
        <taxon>Leptothrix</taxon>
    </lineage>
</organism>
<keyword evidence="2" id="KW-0411">Iron-sulfur</keyword>
<dbReference type="PANTHER" id="PTHR47354:SF5">
    <property type="entry name" value="PROTEIN RFBI"/>
    <property type="match status" value="1"/>
</dbReference>
<dbReference type="STRING" id="395495.Lcho_4353"/>
<dbReference type="InterPro" id="IPR008333">
    <property type="entry name" value="Cbr1-like_FAD-bd_dom"/>
</dbReference>
<dbReference type="AlphaFoldDB" id="B1Y0C5"/>
<evidence type="ECO:0000259" key="4">
    <source>
        <dbReference type="PROSITE" id="PS51085"/>
    </source>
</evidence>
<gene>
    <name evidence="6" type="ordered locus">Lcho_4353</name>
</gene>
<dbReference type="SUPFAM" id="SSF54292">
    <property type="entry name" value="2Fe-2S ferredoxin-like"/>
    <property type="match status" value="1"/>
</dbReference>
<dbReference type="Pfam" id="PF00970">
    <property type="entry name" value="FAD_binding_6"/>
    <property type="match status" value="1"/>
</dbReference>
<evidence type="ECO:0000256" key="1">
    <source>
        <dbReference type="ARBA" id="ARBA00001974"/>
    </source>
</evidence>
<dbReference type="CDD" id="cd06189">
    <property type="entry name" value="flavin_oxioreductase"/>
    <property type="match status" value="1"/>
</dbReference>
<proteinExistence type="predicted"/>
<dbReference type="PRINTS" id="PR00371">
    <property type="entry name" value="FPNCR"/>
</dbReference>
<keyword evidence="2" id="KW-0479">Metal-binding</keyword>
<dbReference type="KEGG" id="lch:Lcho_4353"/>
<evidence type="ECO:0000259" key="5">
    <source>
        <dbReference type="PROSITE" id="PS51384"/>
    </source>
</evidence>
<dbReference type="Gene3D" id="3.40.50.80">
    <property type="entry name" value="Nucleotide-binding domain of ferredoxin-NADP reductase (FNR) module"/>
    <property type="match status" value="1"/>
</dbReference>
<keyword evidence="7" id="KW-1185">Reference proteome</keyword>